<evidence type="ECO:0000256" key="1">
    <source>
        <dbReference type="SAM" id="Phobius"/>
    </source>
</evidence>
<evidence type="ECO:0000313" key="3">
    <source>
        <dbReference type="RefSeq" id="XP_017304518.2"/>
    </source>
</evidence>
<dbReference type="RefSeq" id="XP_017304518.2">
    <property type="nucleotide sequence ID" value="XM_017449029.2"/>
</dbReference>
<keyword evidence="1" id="KW-1133">Transmembrane helix</keyword>
<sequence>MVIPFVVTWSGRYFGIMRITTSLLSNPIESEYFTKVYSRTHNRATCYLLGMMTSHWCFKLKEMNFKFSTKQLAVMSVVIYILMDFSQFYQWFFYVQDRPYYRLENAVYAAVHKTFWSAGICGIIIGFITTGYGILSPILNHSLYVPLSRLTYCVLLIHFLLFFISGLGGWRLVPVYGVVISLIAIILPYVGNGPIYHMKIAKEAERCQENWWTNILFVSNYVNTAHGSCMIQSWYLSCDFHLFLLGLVILYAISKNETLGLRLLYVCFVLSMVIPFVVTWSGRYFGIMRITTRMTGNNVNVEKYVIKKAPPTVYYIPDFITREEESHLLNKIYSHNLL</sequence>
<feature type="transmembrane region" description="Helical" evidence="1">
    <location>
        <begin position="173"/>
        <end position="190"/>
    </location>
</feature>
<dbReference type="PaxDb" id="121845-A0A1S4EQR7"/>
<dbReference type="PANTHER" id="PTHR11161:SF71">
    <property type="entry name" value="NOSE RESISTANT-TO-FLUOXETINE PROTEIN N-TERMINAL DOMAIN-CONTAINING PROTEIN"/>
    <property type="match status" value="1"/>
</dbReference>
<dbReference type="InterPro" id="IPR052728">
    <property type="entry name" value="O2_lipid_transport_reg"/>
</dbReference>
<feature type="transmembrane region" description="Helical" evidence="1">
    <location>
        <begin position="234"/>
        <end position="253"/>
    </location>
</feature>
<keyword evidence="1" id="KW-0472">Membrane</keyword>
<feature type="transmembrane region" description="Helical" evidence="1">
    <location>
        <begin position="114"/>
        <end position="135"/>
    </location>
</feature>
<accession>A0A1S4EQR7</accession>
<dbReference type="Proteomes" id="UP000079169">
    <property type="component" value="Unplaced"/>
</dbReference>
<evidence type="ECO:0000313" key="2">
    <source>
        <dbReference type="Proteomes" id="UP000079169"/>
    </source>
</evidence>
<name>A0A1S4EQR7_DIACI</name>
<protein>
    <submittedName>
        <fullName evidence="3">Uncharacterized protein LOC103522377</fullName>
    </submittedName>
</protein>
<dbReference type="KEGG" id="dci:103522377"/>
<proteinExistence type="predicted"/>
<feature type="transmembrane region" description="Helical" evidence="1">
    <location>
        <begin position="72"/>
        <end position="94"/>
    </location>
</feature>
<keyword evidence="2" id="KW-1185">Reference proteome</keyword>
<reference evidence="3" key="1">
    <citation type="submission" date="2025-08" db="UniProtKB">
        <authorList>
            <consortium name="RefSeq"/>
        </authorList>
    </citation>
    <scope>IDENTIFICATION</scope>
</reference>
<dbReference type="GeneID" id="103522377"/>
<dbReference type="STRING" id="121845.A0A1S4EQR7"/>
<dbReference type="PANTHER" id="PTHR11161">
    <property type="entry name" value="O-ACYLTRANSFERASE"/>
    <property type="match status" value="1"/>
</dbReference>
<keyword evidence="1" id="KW-0812">Transmembrane</keyword>
<dbReference type="AlphaFoldDB" id="A0A1S4EQR7"/>
<feature type="transmembrane region" description="Helical" evidence="1">
    <location>
        <begin position="259"/>
        <end position="280"/>
    </location>
</feature>
<feature type="transmembrane region" description="Helical" evidence="1">
    <location>
        <begin position="147"/>
        <end position="167"/>
    </location>
</feature>
<gene>
    <name evidence="3" type="primary">LOC103522377</name>
</gene>
<organism evidence="2 3">
    <name type="scientific">Diaphorina citri</name>
    <name type="common">Asian citrus psyllid</name>
    <dbReference type="NCBI Taxonomy" id="121845"/>
    <lineage>
        <taxon>Eukaryota</taxon>
        <taxon>Metazoa</taxon>
        <taxon>Ecdysozoa</taxon>
        <taxon>Arthropoda</taxon>
        <taxon>Hexapoda</taxon>
        <taxon>Insecta</taxon>
        <taxon>Pterygota</taxon>
        <taxon>Neoptera</taxon>
        <taxon>Paraneoptera</taxon>
        <taxon>Hemiptera</taxon>
        <taxon>Sternorrhyncha</taxon>
        <taxon>Psylloidea</taxon>
        <taxon>Psyllidae</taxon>
        <taxon>Diaphorininae</taxon>
        <taxon>Diaphorina</taxon>
    </lineage>
</organism>